<dbReference type="InterPro" id="IPR008822">
    <property type="entry name" value="Endonuclease_RusA-like"/>
</dbReference>
<reference evidence="1 2" key="1">
    <citation type="journal article" date="2015" name="Genome Announc.">
        <title>Expanding the biotechnology potential of lactobacilli through comparative genomics of 213 strains and associated genera.</title>
        <authorList>
            <person name="Sun Z."/>
            <person name="Harris H.M."/>
            <person name="McCann A."/>
            <person name="Guo C."/>
            <person name="Argimon S."/>
            <person name="Zhang W."/>
            <person name="Yang X."/>
            <person name="Jeffery I.B."/>
            <person name="Cooney J.C."/>
            <person name="Kagawa T.F."/>
            <person name="Liu W."/>
            <person name="Song Y."/>
            <person name="Salvetti E."/>
            <person name="Wrobel A."/>
            <person name="Rasinkangas P."/>
            <person name="Parkhill J."/>
            <person name="Rea M.C."/>
            <person name="O'Sullivan O."/>
            <person name="Ritari J."/>
            <person name="Douillard F.P."/>
            <person name="Paul Ross R."/>
            <person name="Yang R."/>
            <person name="Briner A.E."/>
            <person name="Felis G.E."/>
            <person name="de Vos W.M."/>
            <person name="Barrangou R."/>
            <person name="Klaenhammer T.R."/>
            <person name="Caufield P.W."/>
            <person name="Cui Y."/>
            <person name="Zhang H."/>
            <person name="O'Toole P.W."/>
        </authorList>
    </citation>
    <scope>NUCLEOTIDE SEQUENCE [LARGE SCALE GENOMIC DNA]</scope>
    <source>
        <strain evidence="1 2">DSM 20444</strain>
    </source>
</reference>
<proteinExistence type="predicted"/>
<name>A0A0R2E643_9LACO</name>
<dbReference type="EMBL" id="AYYH01000006">
    <property type="protein sequence ID" value="KRN10763.1"/>
    <property type="molecule type" value="Genomic_DNA"/>
</dbReference>
<keyword evidence="2" id="KW-1185">Reference proteome</keyword>
<dbReference type="Pfam" id="PF05866">
    <property type="entry name" value="RusA"/>
    <property type="match status" value="1"/>
</dbReference>
<dbReference type="Proteomes" id="UP000050898">
    <property type="component" value="Unassembled WGS sequence"/>
</dbReference>
<comment type="caution">
    <text evidence="1">The sequence shown here is derived from an EMBL/GenBank/DDBJ whole genome shotgun (WGS) entry which is preliminary data.</text>
</comment>
<organism evidence="1 2">
    <name type="scientific">Liquorilactobacillus mali KCTC 3596 = DSM 20444</name>
    <dbReference type="NCBI Taxonomy" id="1046596"/>
    <lineage>
        <taxon>Bacteria</taxon>
        <taxon>Bacillati</taxon>
        <taxon>Bacillota</taxon>
        <taxon>Bacilli</taxon>
        <taxon>Lactobacillales</taxon>
        <taxon>Lactobacillaceae</taxon>
        <taxon>Liquorilactobacillus</taxon>
    </lineage>
</organism>
<evidence type="ECO:0000313" key="1">
    <source>
        <dbReference type="EMBL" id="KRN10763.1"/>
    </source>
</evidence>
<dbReference type="SUPFAM" id="SSF103084">
    <property type="entry name" value="Holliday junction resolvase RusA"/>
    <property type="match status" value="1"/>
</dbReference>
<dbReference type="PATRIC" id="fig|1046596.6.peg.2103"/>
<accession>A0A0R2E643</accession>
<dbReference type="GO" id="GO:0006310">
    <property type="term" value="P:DNA recombination"/>
    <property type="evidence" value="ECO:0007669"/>
    <property type="project" value="InterPro"/>
</dbReference>
<gene>
    <name evidence="1" type="ORF">FD00_GL002005</name>
</gene>
<dbReference type="GO" id="GO:0006281">
    <property type="term" value="P:DNA repair"/>
    <property type="evidence" value="ECO:0007669"/>
    <property type="project" value="InterPro"/>
</dbReference>
<dbReference type="AlphaFoldDB" id="A0A0R2E643"/>
<dbReference type="Gene3D" id="3.30.1330.70">
    <property type="entry name" value="Holliday junction resolvase RusA"/>
    <property type="match status" value="1"/>
</dbReference>
<protein>
    <submittedName>
        <fullName evidence="1">RusA family endodeoxyribonuclease</fullName>
    </submittedName>
</protein>
<sequence>MNKYLAPRIQTVGRKKFPVMYETKLSKDWKTMFRLDALRAIRKQKFDMEETKDGYWYLDCGFVLKRKNQDCNNFFKIMIDALIGVAIKDDKNIMPRVQWLNKDTKHPKTVVRLHKAGEFDYKL</sequence>
<evidence type="ECO:0000313" key="2">
    <source>
        <dbReference type="Proteomes" id="UP000050898"/>
    </source>
</evidence>
<dbReference type="InterPro" id="IPR036614">
    <property type="entry name" value="RusA-like_sf"/>
</dbReference>
<dbReference type="GO" id="GO:0000287">
    <property type="term" value="F:magnesium ion binding"/>
    <property type="evidence" value="ECO:0007669"/>
    <property type="project" value="InterPro"/>
</dbReference>